<evidence type="ECO:0000313" key="1">
    <source>
        <dbReference type="EMBL" id="MET3614584.1"/>
    </source>
</evidence>
<dbReference type="RefSeq" id="WP_354557078.1">
    <property type="nucleotide sequence ID" value="NZ_JBEPMB010000004.1"/>
</dbReference>
<reference evidence="1 2" key="1">
    <citation type="submission" date="2024-06" db="EMBL/GenBank/DDBJ databases">
        <title>Genomic Encyclopedia of Type Strains, Phase IV (KMG-IV): sequencing the most valuable type-strain genomes for metagenomic binning, comparative biology and taxonomic classification.</title>
        <authorList>
            <person name="Goeker M."/>
        </authorList>
    </citation>
    <scope>NUCLEOTIDE SEQUENCE [LARGE SCALE GENOMIC DNA]</scope>
    <source>
        <strain evidence="1 2">DSM 29780</strain>
    </source>
</reference>
<comment type="caution">
    <text evidence="1">The sequence shown here is derived from an EMBL/GenBank/DDBJ whole genome shotgun (WGS) entry which is preliminary data.</text>
</comment>
<dbReference type="Proteomes" id="UP001549047">
    <property type="component" value="Unassembled WGS sequence"/>
</dbReference>
<evidence type="ECO:0000313" key="2">
    <source>
        <dbReference type="Proteomes" id="UP001549047"/>
    </source>
</evidence>
<sequence>MPMPQEYFHASRDFEAFMEALRRISLLQTTHQCYTMVEAVFHALRCHMTPREALRFADHLPPVLRAIFVSAWDVEAPVLPLTDRAGLQREILALRHNHNLSTPSALEDVGAALHETMDTAEFHRLLEVLPREFASFWR</sequence>
<dbReference type="InterPro" id="IPR038282">
    <property type="entry name" value="DUF2267_sf"/>
</dbReference>
<gene>
    <name evidence="1" type="ORF">ABID16_002921</name>
</gene>
<organism evidence="1 2">
    <name type="scientific">Rhizobium aquaticum</name>
    <dbReference type="NCBI Taxonomy" id="1549636"/>
    <lineage>
        <taxon>Bacteria</taxon>
        <taxon>Pseudomonadati</taxon>
        <taxon>Pseudomonadota</taxon>
        <taxon>Alphaproteobacteria</taxon>
        <taxon>Hyphomicrobiales</taxon>
        <taxon>Rhizobiaceae</taxon>
        <taxon>Rhizobium/Agrobacterium group</taxon>
        <taxon>Rhizobium</taxon>
    </lineage>
</organism>
<dbReference type="EMBL" id="JBEPMB010000004">
    <property type="protein sequence ID" value="MET3614584.1"/>
    <property type="molecule type" value="Genomic_DNA"/>
</dbReference>
<proteinExistence type="predicted"/>
<dbReference type="InterPro" id="IPR018727">
    <property type="entry name" value="DUF2267"/>
</dbReference>
<keyword evidence="2" id="KW-1185">Reference proteome</keyword>
<protein>
    <submittedName>
        <fullName evidence="1">Uncharacterized protein (DUF2267 family)</fullName>
    </submittedName>
</protein>
<dbReference type="Gene3D" id="1.10.490.110">
    <property type="entry name" value="Uncharacterized conserved protein DUF2267"/>
    <property type="match status" value="1"/>
</dbReference>
<dbReference type="Pfam" id="PF10025">
    <property type="entry name" value="DUF2267"/>
    <property type="match status" value="1"/>
</dbReference>
<accession>A0ABV2J404</accession>
<name>A0ABV2J404_9HYPH</name>